<evidence type="ECO:0000256" key="1">
    <source>
        <dbReference type="SAM" id="MobiDB-lite"/>
    </source>
</evidence>
<evidence type="ECO:0000256" key="2">
    <source>
        <dbReference type="SAM" id="Phobius"/>
    </source>
</evidence>
<dbReference type="Proteomes" id="UP001381693">
    <property type="component" value="Unassembled WGS sequence"/>
</dbReference>
<evidence type="ECO:0000313" key="3">
    <source>
        <dbReference type="EMBL" id="KAK7077694.1"/>
    </source>
</evidence>
<keyword evidence="2" id="KW-0812">Transmembrane</keyword>
<gene>
    <name evidence="3" type="ORF">SK128_026873</name>
</gene>
<feature type="compositionally biased region" description="Basic and acidic residues" evidence="1">
    <location>
        <begin position="178"/>
        <end position="192"/>
    </location>
</feature>
<dbReference type="EMBL" id="JAXCGZ010008390">
    <property type="protein sequence ID" value="KAK7077694.1"/>
    <property type="molecule type" value="Genomic_DNA"/>
</dbReference>
<protein>
    <submittedName>
        <fullName evidence="3">Uncharacterized protein</fullName>
    </submittedName>
</protein>
<feature type="region of interest" description="Disordered" evidence="1">
    <location>
        <begin position="170"/>
        <end position="199"/>
    </location>
</feature>
<keyword evidence="2" id="KW-1133">Transmembrane helix</keyword>
<sequence length="229" mass="25334">DNGASYEKERNDLVRRNTFCVTVPIWGVDTDGLELGIKAGESYEQGQDPLVGGSCRGQMKALGRLKGALHLLLLTVFITYSCLFTLSYLNQFRPEALPAPIPALPLDSTWINNDAIKKDGRPGMSLSQGDIFTYGGNSLQKEALLEKFDDGGNIRLISQLEGSLRGNLEDETVENEADNGKKNGEKNKENFSKKNKKKENVWPIVLEPSDGAFLYEINLSEYSKESPSK</sequence>
<evidence type="ECO:0000313" key="4">
    <source>
        <dbReference type="Proteomes" id="UP001381693"/>
    </source>
</evidence>
<accession>A0AAN9A848</accession>
<reference evidence="3 4" key="1">
    <citation type="submission" date="2023-11" db="EMBL/GenBank/DDBJ databases">
        <title>Halocaridina rubra genome assembly.</title>
        <authorList>
            <person name="Smith C."/>
        </authorList>
    </citation>
    <scope>NUCLEOTIDE SEQUENCE [LARGE SCALE GENOMIC DNA]</scope>
    <source>
        <strain evidence="3">EP-1</strain>
        <tissue evidence="3">Whole</tissue>
    </source>
</reference>
<name>A0AAN9A848_HALRR</name>
<comment type="caution">
    <text evidence="3">The sequence shown here is derived from an EMBL/GenBank/DDBJ whole genome shotgun (WGS) entry which is preliminary data.</text>
</comment>
<feature type="non-terminal residue" evidence="3">
    <location>
        <position position="1"/>
    </location>
</feature>
<dbReference type="AlphaFoldDB" id="A0AAN9A848"/>
<organism evidence="3 4">
    <name type="scientific">Halocaridina rubra</name>
    <name type="common">Hawaiian red shrimp</name>
    <dbReference type="NCBI Taxonomy" id="373956"/>
    <lineage>
        <taxon>Eukaryota</taxon>
        <taxon>Metazoa</taxon>
        <taxon>Ecdysozoa</taxon>
        <taxon>Arthropoda</taxon>
        <taxon>Crustacea</taxon>
        <taxon>Multicrustacea</taxon>
        <taxon>Malacostraca</taxon>
        <taxon>Eumalacostraca</taxon>
        <taxon>Eucarida</taxon>
        <taxon>Decapoda</taxon>
        <taxon>Pleocyemata</taxon>
        <taxon>Caridea</taxon>
        <taxon>Atyoidea</taxon>
        <taxon>Atyidae</taxon>
        <taxon>Halocaridina</taxon>
    </lineage>
</organism>
<proteinExistence type="predicted"/>
<keyword evidence="2" id="KW-0472">Membrane</keyword>
<keyword evidence="4" id="KW-1185">Reference proteome</keyword>
<feature type="transmembrane region" description="Helical" evidence="2">
    <location>
        <begin position="68"/>
        <end position="89"/>
    </location>
</feature>